<accession>U6FC08</accession>
<keyword evidence="5 7" id="KW-1133">Transmembrane helix</keyword>
<dbReference type="GO" id="GO:0015421">
    <property type="term" value="F:ABC-type oligopeptide transporter activity"/>
    <property type="evidence" value="ECO:0007669"/>
    <property type="project" value="TreeGrafter"/>
</dbReference>
<dbReference type="PROSITE" id="PS50929">
    <property type="entry name" value="ABC_TM1F"/>
    <property type="match status" value="1"/>
</dbReference>
<keyword evidence="3" id="KW-0547">Nucleotide-binding</keyword>
<comment type="subcellular location">
    <subcellularLocation>
        <location evidence="1">Cell membrane</location>
        <topology evidence="1">Multi-pass membrane protein</topology>
    </subcellularLocation>
</comment>
<dbReference type="PROSITE" id="PS00675">
    <property type="entry name" value="SIGMA54_INTERACT_1"/>
    <property type="match status" value="1"/>
</dbReference>
<dbReference type="EMBL" id="CBUL010000232">
    <property type="protein sequence ID" value="CDI61723.1"/>
    <property type="molecule type" value="Genomic_DNA"/>
</dbReference>
<feature type="transmembrane region" description="Helical" evidence="7">
    <location>
        <begin position="124"/>
        <end position="143"/>
    </location>
</feature>
<protein>
    <submittedName>
        <fullName evidence="10">ABC transporter ATPase and permease components</fullName>
    </submittedName>
</protein>
<dbReference type="Proteomes" id="UP000017247">
    <property type="component" value="Unassembled WGS sequence"/>
</dbReference>
<dbReference type="SMART" id="SM00382">
    <property type="entry name" value="AAA"/>
    <property type="match status" value="1"/>
</dbReference>
<comment type="caution">
    <text evidence="10">The sequence shown here is derived from an EMBL/GenBank/DDBJ whole genome shotgun (WGS) entry which is preliminary data.</text>
</comment>
<feature type="transmembrane region" description="Helical" evidence="7">
    <location>
        <begin position="232"/>
        <end position="254"/>
    </location>
</feature>
<dbReference type="PANTHER" id="PTHR43394:SF1">
    <property type="entry name" value="ATP-BINDING CASSETTE SUB-FAMILY B MEMBER 10, MITOCHONDRIAL"/>
    <property type="match status" value="1"/>
</dbReference>
<dbReference type="Pfam" id="PF00005">
    <property type="entry name" value="ABC_tran"/>
    <property type="match status" value="1"/>
</dbReference>
<evidence type="ECO:0000313" key="10">
    <source>
        <dbReference type="EMBL" id="CDI61723.1"/>
    </source>
</evidence>
<dbReference type="GO" id="GO:0005524">
    <property type="term" value="F:ATP binding"/>
    <property type="evidence" value="ECO:0007669"/>
    <property type="project" value="UniProtKB-KW"/>
</dbReference>
<name>U6FC08_LACHE</name>
<evidence type="ECO:0000259" key="9">
    <source>
        <dbReference type="PROSITE" id="PS50929"/>
    </source>
</evidence>
<dbReference type="PANTHER" id="PTHR43394">
    <property type="entry name" value="ATP-DEPENDENT PERMEASE MDL1, MITOCHONDRIAL"/>
    <property type="match status" value="1"/>
</dbReference>
<evidence type="ECO:0000256" key="5">
    <source>
        <dbReference type="ARBA" id="ARBA00022989"/>
    </source>
</evidence>
<sequence>MFIKDFIRINRLRFFFITLLSVLSGVGGILAGYIQMYWLTYIKDQEWIKTAIATTLMVICWFFAQSVIYFVQYLNNVQEEELFKKNRDQIAKHYFKDQKFHKVSAFQNRLTNDFNIIKDSYYEWYIIIPFYGSMFVASLLALITIHWSIFALSLIIDVISYFLPKLISKRLEKATTNLSNKNNDYLNVLSKWFSGLAELKRYSACGKLLLVQSQSSKKLEKANVNQIQQQQLLNIINGISMLLSTIILLGTTGILVEQKLAVFGAILSVQNFATNVSVGMQEMIQGLTMMKSVKSLMQKVNVDAMPTSLSNKNNVKPPFSIEIHDLELSFPNGEVLKYPDLKINQGEKVLLTGDSGSGKTTLFKLILGIVKPSHGTIIFKDKKGNIIQPDMSKIGYIPQDPQLFPGTIKQNITMFNENLNQKVEPVLKLVTLSKDLKQFTNGVDTTLNLDNLNISGGQRQKVVLARAEVHNSQLLLIDEGTGAVDHQNTLNILRNLLQKDITIVFVAHSFDKNMKKLFDQEIRL</sequence>
<evidence type="ECO:0000259" key="8">
    <source>
        <dbReference type="PROSITE" id="PS50893"/>
    </source>
</evidence>
<dbReference type="Gene3D" id="3.40.50.300">
    <property type="entry name" value="P-loop containing nucleotide triphosphate hydrolases"/>
    <property type="match status" value="1"/>
</dbReference>
<evidence type="ECO:0000256" key="4">
    <source>
        <dbReference type="ARBA" id="ARBA00022840"/>
    </source>
</evidence>
<reference evidence="10" key="1">
    <citation type="submission" date="2013-09" db="EMBL/GenBank/DDBJ databases">
        <title>Draft Genome Sequence of five Lactobacillus helveticus strains CIRM-BIA 101T, 103, 104, 951 and 953 isolated from milk product.</title>
        <authorList>
            <person name="Valence F."/>
            <person name="Chuat V."/>
            <person name="Ma L."/>
            <person name="Creno S."/>
            <person name="Falentin H."/>
            <person name="Lortal S."/>
            <person name="Bizet C."/>
            <person name="Clermont D."/>
            <person name="Loux V."/>
            <person name="Bouchier C."/>
            <person name="Cousin S."/>
        </authorList>
    </citation>
    <scope>NUCLEOTIDE SEQUENCE [LARGE SCALE GENOMIC DNA]</scope>
    <source>
        <strain evidence="10">CIRM-BIA 104</strain>
    </source>
</reference>
<dbReference type="Pfam" id="PF00664">
    <property type="entry name" value="ABC_membrane"/>
    <property type="match status" value="1"/>
</dbReference>
<dbReference type="InterPro" id="IPR003593">
    <property type="entry name" value="AAA+_ATPase"/>
</dbReference>
<feature type="domain" description="ABC transporter" evidence="8">
    <location>
        <begin position="321"/>
        <end position="522"/>
    </location>
</feature>
<evidence type="ECO:0000256" key="2">
    <source>
        <dbReference type="ARBA" id="ARBA00022692"/>
    </source>
</evidence>
<feature type="domain" description="ABC transmembrane type-1" evidence="9">
    <location>
        <begin position="15"/>
        <end position="292"/>
    </location>
</feature>
<dbReference type="InterPro" id="IPR027417">
    <property type="entry name" value="P-loop_NTPase"/>
</dbReference>
<dbReference type="SUPFAM" id="SSF90123">
    <property type="entry name" value="ABC transporter transmembrane region"/>
    <property type="match status" value="1"/>
</dbReference>
<evidence type="ECO:0000256" key="3">
    <source>
        <dbReference type="ARBA" id="ARBA00022741"/>
    </source>
</evidence>
<dbReference type="InterPro" id="IPR003439">
    <property type="entry name" value="ABC_transporter-like_ATP-bd"/>
</dbReference>
<keyword evidence="6 7" id="KW-0472">Membrane</keyword>
<keyword evidence="2 7" id="KW-0812">Transmembrane</keyword>
<keyword evidence="4" id="KW-0067">ATP-binding</keyword>
<dbReference type="AlphaFoldDB" id="U6FC08"/>
<dbReference type="Gene3D" id="1.20.1560.10">
    <property type="entry name" value="ABC transporter type 1, transmembrane domain"/>
    <property type="match status" value="1"/>
</dbReference>
<feature type="transmembrane region" description="Helical" evidence="7">
    <location>
        <begin position="149"/>
        <end position="167"/>
    </location>
</feature>
<gene>
    <name evidence="10" type="ORF">LHCIRMBIA104_00513</name>
</gene>
<evidence type="ECO:0000256" key="1">
    <source>
        <dbReference type="ARBA" id="ARBA00004651"/>
    </source>
</evidence>
<dbReference type="PROSITE" id="PS50893">
    <property type="entry name" value="ABC_TRANSPORTER_2"/>
    <property type="match status" value="1"/>
</dbReference>
<dbReference type="GO" id="GO:0005886">
    <property type="term" value="C:plasma membrane"/>
    <property type="evidence" value="ECO:0007669"/>
    <property type="project" value="UniProtKB-SubCell"/>
</dbReference>
<dbReference type="HOGENOM" id="CLU_000604_84_3_9"/>
<evidence type="ECO:0000256" key="6">
    <source>
        <dbReference type="ARBA" id="ARBA00023136"/>
    </source>
</evidence>
<dbReference type="InterPro" id="IPR025662">
    <property type="entry name" value="Sigma_54_int_dom_ATP-bd_1"/>
</dbReference>
<dbReference type="InterPro" id="IPR039421">
    <property type="entry name" value="Type_1_exporter"/>
</dbReference>
<dbReference type="RefSeq" id="WP_023192320.1">
    <property type="nucleotide sequence ID" value="NZ_HG531144.1"/>
</dbReference>
<dbReference type="InterPro" id="IPR011527">
    <property type="entry name" value="ABC1_TM_dom"/>
</dbReference>
<dbReference type="CDD" id="cd03228">
    <property type="entry name" value="ABCC_MRP_Like"/>
    <property type="match status" value="1"/>
</dbReference>
<feature type="transmembrane region" description="Helical" evidence="7">
    <location>
        <begin position="12"/>
        <end position="38"/>
    </location>
</feature>
<dbReference type="GO" id="GO:0016887">
    <property type="term" value="F:ATP hydrolysis activity"/>
    <property type="evidence" value="ECO:0007669"/>
    <property type="project" value="InterPro"/>
</dbReference>
<evidence type="ECO:0000256" key="7">
    <source>
        <dbReference type="SAM" id="Phobius"/>
    </source>
</evidence>
<feature type="transmembrane region" description="Helical" evidence="7">
    <location>
        <begin position="50"/>
        <end position="71"/>
    </location>
</feature>
<dbReference type="InterPro" id="IPR036640">
    <property type="entry name" value="ABC1_TM_sf"/>
</dbReference>
<proteinExistence type="predicted"/>
<organism evidence="10">
    <name type="scientific">Lactobacillus helveticus CIRM-BIA 104</name>
    <dbReference type="NCBI Taxonomy" id="1226333"/>
    <lineage>
        <taxon>Bacteria</taxon>
        <taxon>Bacillati</taxon>
        <taxon>Bacillota</taxon>
        <taxon>Bacilli</taxon>
        <taxon>Lactobacillales</taxon>
        <taxon>Lactobacillaceae</taxon>
        <taxon>Lactobacillus</taxon>
    </lineage>
</organism>
<dbReference type="SUPFAM" id="SSF52540">
    <property type="entry name" value="P-loop containing nucleoside triphosphate hydrolases"/>
    <property type="match status" value="1"/>
</dbReference>